<gene>
    <name evidence="2" type="ORF">K040078D81_56720</name>
</gene>
<keyword evidence="3" id="KW-1185">Reference proteome</keyword>
<evidence type="ECO:0000313" key="2">
    <source>
        <dbReference type="EMBL" id="GAA6411555.1"/>
    </source>
</evidence>
<protein>
    <submittedName>
        <fullName evidence="2">Uncharacterized protein</fullName>
    </submittedName>
</protein>
<accession>A0ABQ0BJB0</accession>
<evidence type="ECO:0000256" key="1">
    <source>
        <dbReference type="SAM" id="SignalP"/>
    </source>
</evidence>
<feature type="chain" id="PRO_5045865189" evidence="1">
    <location>
        <begin position="28"/>
        <end position="162"/>
    </location>
</feature>
<sequence length="162" mass="17638">MKRNRRRIVSAMLCILLVLSNIVYVSADVSNDLGTIVDGSKLTNDKFSESVESTLVRGNILNQGVARITDNENGSVNIYGAVLGSVTCDKLTLSLTLQRYSNGYWYNIETYSDSASNTSSMSRSYNVSVASGYYYRVKAACVAKKGSTTESKTPTTDGIWIG</sequence>
<dbReference type="RefSeq" id="WP_390410210.1">
    <property type="nucleotide sequence ID" value="NZ_BAABYW010000002.1"/>
</dbReference>
<name>A0ABQ0BJB0_9FIRM</name>
<proteinExistence type="predicted"/>
<reference evidence="2 3" key="1">
    <citation type="submission" date="2024-04" db="EMBL/GenBank/DDBJ databases">
        <title>Defined microbial consortia suppress multidrug-resistant proinflammatory Enterobacteriaceae via ecological control.</title>
        <authorList>
            <person name="Furuichi M."/>
            <person name="Kawaguchi T."/>
            <person name="Pust M."/>
            <person name="Yasuma K."/>
            <person name="Plichta D."/>
            <person name="Hasegawa N."/>
            <person name="Ohya T."/>
            <person name="Bhattarai S."/>
            <person name="Sasajima S."/>
            <person name="Aoto Y."/>
            <person name="Tuganbaev T."/>
            <person name="Yaginuma M."/>
            <person name="Ueda M."/>
            <person name="Okahashi N."/>
            <person name="Amafuji K."/>
            <person name="Kiridooshi Y."/>
            <person name="Sugita K."/>
            <person name="Strazar M."/>
            <person name="Skelly A."/>
            <person name="Suda W."/>
            <person name="Hattori M."/>
            <person name="Nakamoto N."/>
            <person name="Caballero S."/>
            <person name="Norman J."/>
            <person name="Olle B."/>
            <person name="Tanoue T."/>
            <person name="Arita M."/>
            <person name="Bucci V."/>
            <person name="Atarashi K."/>
            <person name="Xavier R."/>
            <person name="Honda K."/>
        </authorList>
    </citation>
    <scope>NUCLEOTIDE SEQUENCE [LARGE SCALE GENOMIC DNA]</scope>
    <source>
        <strain evidence="3">k04-0078-D8-1</strain>
    </source>
</reference>
<feature type="signal peptide" evidence="1">
    <location>
        <begin position="1"/>
        <end position="27"/>
    </location>
</feature>
<evidence type="ECO:0000313" key="3">
    <source>
        <dbReference type="Proteomes" id="UP001600943"/>
    </source>
</evidence>
<organism evidence="2 3">
    <name type="scientific">Blautia hominis</name>
    <dbReference type="NCBI Taxonomy" id="2025493"/>
    <lineage>
        <taxon>Bacteria</taxon>
        <taxon>Bacillati</taxon>
        <taxon>Bacillota</taxon>
        <taxon>Clostridia</taxon>
        <taxon>Lachnospirales</taxon>
        <taxon>Lachnospiraceae</taxon>
        <taxon>Blautia</taxon>
    </lineage>
</organism>
<dbReference type="Proteomes" id="UP001600943">
    <property type="component" value="Unassembled WGS sequence"/>
</dbReference>
<dbReference type="EMBL" id="BAABYW010000002">
    <property type="protein sequence ID" value="GAA6411555.1"/>
    <property type="molecule type" value="Genomic_DNA"/>
</dbReference>
<keyword evidence="1" id="KW-0732">Signal</keyword>
<comment type="caution">
    <text evidence="2">The sequence shown here is derived from an EMBL/GenBank/DDBJ whole genome shotgun (WGS) entry which is preliminary data.</text>
</comment>